<evidence type="ECO:0000313" key="2">
    <source>
        <dbReference type="Proteomes" id="UP001497535"/>
    </source>
</evidence>
<gene>
    <name evidence="1" type="ORF">MENTE1834_LOCUS29929</name>
</gene>
<name>A0ACB0ZU46_MELEN</name>
<comment type="caution">
    <text evidence="1">The sequence shown here is derived from an EMBL/GenBank/DDBJ whole genome shotgun (WGS) entry which is preliminary data.</text>
</comment>
<dbReference type="Proteomes" id="UP001497535">
    <property type="component" value="Unassembled WGS sequence"/>
</dbReference>
<evidence type="ECO:0000313" key="1">
    <source>
        <dbReference type="EMBL" id="CAK5082637.1"/>
    </source>
</evidence>
<keyword evidence="2" id="KW-1185">Reference proteome</keyword>
<proteinExistence type="predicted"/>
<dbReference type="EMBL" id="CAVMJV010000047">
    <property type="protein sequence ID" value="CAK5082637.1"/>
    <property type="molecule type" value="Genomic_DNA"/>
</dbReference>
<organism evidence="1 2">
    <name type="scientific">Meloidogyne enterolobii</name>
    <name type="common">Root-knot nematode worm</name>
    <name type="synonym">Meloidogyne mayaguensis</name>
    <dbReference type="NCBI Taxonomy" id="390850"/>
    <lineage>
        <taxon>Eukaryota</taxon>
        <taxon>Metazoa</taxon>
        <taxon>Ecdysozoa</taxon>
        <taxon>Nematoda</taxon>
        <taxon>Chromadorea</taxon>
        <taxon>Rhabditida</taxon>
        <taxon>Tylenchina</taxon>
        <taxon>Tylenchomorpha</taxon>
        <taxon>Tylenchoidea</taxon>
        <taxon>Meloidogynidae</taxon>
        <taxon>Meloidogyninae</taxon>
        <taxon>Meloidogyne</taxon>
    </lineage>
</organism>
<protein>
    <submittedName>
        <fullName evidence="1">Uncharacterized protein</fullName>
    </submittedName>
</protein>
<sequence>MCTYIRLYSHTGQTKEMLYPNEDFEDCNNGFPPKFAICLEKNGLNKITGI</sequence>
<reference evidence="1" key="1">
    <citation type="submission" date="2023-11" db="EMBL/GenBank/DDBJ databases">
        <authorList>
            <person name="Poullet M."/>
        </authorList>
    </citation>
    <scope>NUCLEOTIDE SEQUENCE</scope>
    <source>
        <strain evidence="1">E1834</strain>
    </source>
</reference>
<accession>A0ACB0ZU46</accession>